<dbReference type="EMBL" id="FOCQ01000001">
    <property type="protein sequence ID" value="SEM74441.1"/>
    <property type="molecule type" value="Genomic_DNA"/>
</dbReference>
<protein>
    <submittedName>
        <fullName evidence="2">Uncharacterized protein</fullName>
    </submittedName>
</protein>
<proteinExistence type="predicted"/>
<organism evidence="2 3">
    <name type="scientific">Lihuaxuella thermophila</name>
    <dbReference type="NCBI Taxonomy" id="1173111"/>
    <lineage>
        <taxon>Bacteria</taxon>
        <taxon>Bacillati</taxon>
        <taxon>Bacillota</taxon>
        <taxon>Bacilli</taxon>
        <taxon>Bacillales</taxon>
        <taxon>Thermoactinomycetaceae</taxon>
        <taxon>Lihuaxuella</taxon>
    </lineage>
</organism>
<keyword evidence="3" id="KW-1185">Reference proteome</keyword>
<evidence type="ECO:0000313" key="3">
    <source>
        <dbReference type="Proteomes" id="UP000199695"/>
    </source>
</evidence>
<feature type="transmembrane region" description="Helical" evidence="1">
    <location>
        <begin position="6"/>
        <end position="28"/>
    </location>
</feature>
<gene>
    <name evidence="2" type="ORF">SAMN05444955_101364</name>
</gene>
<keyword evidence="1" id="KW-1133">Transmembrane helix</keyword>
<dbReference type="RefSeq" id="WP_170839680.1">
    <property type="nucleotide sequence ID" value="NZ_FOCQ01000001.1"/>
</dbReference>
<accession>A0A1H8AUF4</accession>
<keyword evidence="1" id="KW-0472">Membrane</keyword>
<evidence type="ECO:0000313" key="2">
    <source>
        <dbReference type="EMBL" id="SEM74441.1"/>
    </source>
</evidence>
<dbReference type="AlphaFoldDB" id="A0A1H8AUF4"/>
<dbReference type="Proteomes" id="UP000199695">
    <property type="component" value="Unassembled WGS sequence"/>
</dbReference>
<dbReference type="STRING" id="1173111.SAMN05444955_101364"/>
<sequence length="53" mass="6046">MITFDVALVPIITGIVQLAKLSGYYYGVLRNKIVAMIREINMAVVRQLWYATE</sequence>
<keyword evidence="1" id="KW-0812">Transmembrane</keyword>
<evidence type="ECO:0000256" key="1">
    <source>
        <dbReference type="SAM" id="Phobius"/>
    </source>
</evidence>
<reference evidence="2 3" key="1">
    <citation type="submission" date="2016-10" db="EMBL/GenBank/DDBJ databases">
        <authorList>
            <person name="de Groot N.N."/>
        </authorList>
    </citation>
    <scope>NUCLEOTIDE SEQUENCE [LARGE SCALE GENOMIC DNA]</scope>
    <source>
        <strain evidence="2 3">DSM 46701</strain>
    </source>
</reference>
<name>A0A1H8AUF4_9BACL</name>